<dbReference type="PROSITE" id="PS00198">
    <property type="entry name" value="4FE4S_FER_1"/>
    <property type="match status" value="1"/>
</dbReference>
<dbReference type="GO" id="GO:0051539">
    <property type="term" value="F:4 iron, 4 sulfur cluster binding"/>
    <property type="evidence" value="ECO:0007669"/>
    <property type="project" value="UniProtKB-KW"/>
</dbReference>
<dbReference type="GO" id="GO:0046872">
    <property type="term" value="F:metal ion binding"/>
    <property type="evidence" value="ECO:0007669"/>
    <property type="project" value="UniProtKB-KW"/>
</dbReference>
<dbReference type="InterPro" id="IPR017896">
    <property type="entry name" value="4Fe4S_Fe-S-bd"/>
</dbReference>
<comment type="caution">
    <text evidence="8">The sequence shown here is derived from an EMBL/GenBank/DDBJ whole genome shotgun (WGS) entry which is preliminary data.</text>
</comment>
<keyword evidence="4" id="KW-0249">Electron transport</keyword>
<proteinExistence type="predicted"/>
<feature type="domain" description="4Fe-4S ferredoxin-type" evidence="7">
    <location>
        <begin position="82"/>
        <end position="109"/>
    </location>
</feature>
<keyword evidence="3" id="KW-0479">Metal-binding</keyword>
<sequence>MSNTAQAFLQNFERKLNRSLKYYLDICARCGACSDACHMYVATRDPVHAPAYRMELIRRLYKSAHSPLRMFPRLIGADGVDEKFIQDLSRAVWECTGCRRCVAHCPFGIDVTVFFTAAKPALVAAGVNSPAPEIYSMVADAALERGRNVELYKGLFLEQVKSLEDQLRAETGDPTIEIPVGKKGARVLYVALAGSHTILPAAKIFHAAREDWTLSVFDAANYAFFLADTEKAKEIARNIVEEAKSLGVKVVVITECGHAYRVMKHLAPKWLGEEFPFEVKSIVEIIDEYIREGRIKLRKEAIKEPVTYHDPCQLARNGGVIEEPRRVLKAAVLDFREMTPNGEKNWCCGGGGGLVAVPDFEELRVKTGKKKAEQVRATGARIVATACENCKAQLKLLSERYNLGVQVVGVMDLVAEALSFS</sequence>
<dbReference type="Gene3D" id="1.10.1060.10">
    <property type="entry name" value="Alpha-helical ferredoxin"/>
    <property type="match status" value="1"/>
</dbReference>
<dbReference type="Pfam" id="PF13183">
    <property type="entry name" value="Fer4_8"/>
    <property type="match status" value="1"/>
</dbReference>
<evidence type="ECO:0000256" key="4">
    <source>
        <dbReference type="ARBA" id="ARBA00022982"/>
    </source>
</evidence>
<evidence type="ECO:0000256" key="1">
    <source>
        <dbReference type="ARBA" id="ARBA00022448"/>
    </source>
</evidence>
<dbReference type="InterPro" id="IPR017900">
    <property type="entry name" value="4Fe4S_Fe_S_CS"/>
</dbReference>
<keyword evidence="1" id="KW-0813">Transport</keyword>
<protein>
    <submittedName>
        <fullName evidence="8">(Fe-S)-binding protein</fullName>
    </submittedName>
</protein>
<accession>A0A7C4H6J4</accession>
<keyword evidence="6" id="KW-0411">Iron-sulfur</keyword>
<reference evidence="8" key="1">
    <citation type="journal article" date="2020" name="mSystems">
        <title>Genome- and Community-Level Interaction Insights into Carbon Utilization and Element Cycling Functions of Hydrothermarchaeota in Hydrothermal Sediment.</title>
        <authorList>
            <person name="Zhou Z."/>
            <person name="Liu Y."/>
            <person name="Xu W."/>
            <person name="Pan J."/>
            <person name="Luo Z.H."/>
            <person name="Li M."/>
        </authorList>
    </citation>
    <scope>NUCLEOTIDE SEQUENCE</scope>
    <source>
        <strain evidence="8">SpSt-649</strain>
    </source>
</reference>
<dbReference type="InterPro" id="IPR009051">
    <property type="entry name" value="Helical_ferredxn"/>
</dbReference>
<dbReference type="Pfam" id="PF02754">
    <property type="entry name" value="CCG"/>
    <property type="match status" value="1"/>
</dbReference>
<organism evidence="8">
    <name type="scientific">Thermofilum pendens</name>
    <dbReference type="NCBI Taxonomy" id="2269"/>
    <lineage>
        <taxon>Archaea</taxon>
        <taxon>Thermoproteota</taxon>
        <taxon>Thermoprotei</taxon>
        <taxon>Thermofilales</taxon>
        <taxon>Thermofilaceae</taxon>
        <taxon>Thermofilum</taxon>
    </lineage>
</organism>
<evidence type="ECO:0000313" key="8">
    <source>
        <dbReference type="EMBL" id="HGM46649.1"/>
    </source>
</evidence>
<keyword evidence="5" id="KW-0408">Iron</keyword>
<evidence type="ECO:0000256" key="3">
    <source>
        <dbReference type="ARBA" id="ARBA00022723"/>
    </source>
</evidence>
<dbReference type="PANTHER" id="PTHR43551">
    <property type="entry name" value="FUMARATE REDUCTASE IRON-SULFUR SUBUNIT"/>
    <property type="match status" value="1"/>
</dbReference>
<name>A0A7C4H6J4_THEPE</name>
<evidence type="ECO:0000256" key="5">
    <source>
        <dbReference type="ARBA" id="ARBA00023004"/>
    </source>
</evidence>
<gene>
    <name evidence="8" type="ORF">ENU21_02690</name>
</gene>
<evidence type="ECO:0000256" key="6">
    <source>
        <dbReference type="ARBA" id="ARBA00023014"/>
    </source>
</evidence>
<dbReference type="SUPFAM" id="SSF46548">
    <property type="entry name" value="alpha-helical ferredoxin"/>
    <property type="match status" value="1"/>
</dbReference>
<keyword evidence="2" id="KW-0004">4Fe-4S</keyword>
<dbReference type="GO" id="GO:0016491">
    <property type="term" value="F:oxidoreductase activity"/>
    <property type="evidence" value="ECO:0007669"/>
    <property type="project" value="UniProtKB-ARBA"/>
</dbReference>
<dbReference type="AlphaFoldDB" id="A0A7C4H6J4"/>
<feature type="domain" description="4Fe-4S ferredoxin-type" evidence="7">
    <location>
        <begin position="18"/>
        <end position="47"/>
    </location>
</feature>
<dbReference type="EMBL" id="DTBQ01000077">
    <property type="protein sequence ID" value="HGM46649.1"/>
    <property type="molecule type" value="Genomic_DNA"/>
</dbReference>
<dbReference type="PROSITE" id="PS51379">
    <property type="entry name" value="4FE4S_FER_2"/>
    <property type="match status" value="2"/>
</dbReference>
<dbReference type="InterPro" id="IPR004017">
    <property type="entry name" value="Cys_rich_dom"/>
</dbReference>
<evidence type="ECO:0000259" key="7">
    <source>
        <dbReference type="PROSITE" id="PS51379"/>
    </source>
</evidence>
<evidence type="ECO:0000256" key="2">
    <source>
        <dbReference type="ARBA" id="ARBA00022485"/>
    </source>
</evidence>
<dbReference type="PANTHER" id="PTHR43551:SF1">
    <property type="entry name" value="HETERODISULFIDE REDUCTASE"/>
    <property type="match status" value="1"/>
</dbReference>